<organism evidence="2 3">
    <name type="scientific">Levilactobacillus hammesii</name>
    <dbReference type="NCBI Taxonomy" id="267633"/>
    <lineage>
        <taxon>Bacteria</taxon>
        <taxon>Bacillati</taxon>
        <taxon>Bacillota</taxon>
        <taxon>Bacilli</taxon>
        <taxon>Lactobacillales</taxon>
        <taxon>Lactobacillaceae</taxon>
        <taxon>Levilactobacillus</taxon>
    </lineage>
</organism>
<protein>
    <submittedName>
        <fullName evidence="2">Uncharacterized protein</fullName>
    </submittedName>
</protein>
<reference evidence="2" key="1">
    <citation type="journal article" date="2021" name="PeerJ">
        <title>Extensive microbial diversity within the chicken gut microbiome revealed by metagenomics and culture.</title>
        <authorList>
            <person name="Gilroy R."/>
            <person name="Ravi A."/>
            <person name="Getino M."/>
            <person name="Pursley I."/>
            <person name="Horton D.L."/>
            <person name="Alikhan N.F."/>
            <person name="Baker D."/>
            <person name="Gharbi K."/>
            <person name="Hall N."/>
            <person name="Watson M."/>
            <person name="Adriaenssens E.M."/>
            <person name="Foster-Nyarko E."/>
            <person name="Jarju S."/>
            <person name="Secka A."/>
            <person name="Antonio M."/>
            <person name="Oren A."/>
            <person name="Chaudhuri R.R."/>
            <person name="La Ragione R."/>
            <person name="Hildebrand F."/>
            <person name="Pallen M.J."/>
        </authorList>
    </citation>
    <scope>NUCLEOTIDE SEQUENCE</scope>
    <source>
        <strain evidence="2">CHK173-2145</strain>
    </source>
</reference>
<keyword evidence="1" id="KW-0472">Membrane</keyword>
<evidence type="ECO:0000313" key="2">
    <source>
        <dbReference type="EMBL" id="HJE87265.1"/>
    </source>
</evidence>
<keyword evidence="1" id="KW-1133">Transmembrane helix</keyword>
<dbReference type="Proteomes" id="UP000721920">
    <property type="component" value="Unassembled WGS sequence"/>
</dbReference>
<proteinExistence type="predicted"/>
<accession>A0A921JWK2</accession>
<comment type="caution">
    <text evidence="2">The sequence shown here is derived from an EMBL/GenBank/DDBJ whole genome shotgun (WGS) entry which is preliminary data.</text>
</comment>
<evidence type="ECO:0000256" key="1">
    <source>
        <dbReference type="SAM" id="Phobius"/>
    </source>
</evidence>
<feature type="transmembrane region" description="Helical" evidence="1">
    <location>
        <begin position="20"/>
        <end position="44"/>
    </location>
</feature>
<dbReference type="EMBL" id="DYXN01000099">
    <property type="protein sequence ID" value="HJE87265.1"/>
    <property type="molecule type" value="Genomic_DNA"/>
</dbReference>
<gene>
    <name evidence="2" type="ORF">K8U88_06725</name>
</gene>
<name>A0A921JWK2_9LACO</name>
<dbReference type="AlphaFoldDB" id="A0A921JWK2"/>
<keyword evidence="1" id="KW-0812">Transmembrane</keyword>
<reference evidence="2" key="2">
    <citation type="submission" date="2021-09" db="EMBL/GenBank/DDBJ databases">
        <authorList>
            <person name="Gilroy R."/>
        </authorList>
    </citation>
    <scope>NUCLEOTIDE SEQUENCE</scope>
    <source>
        <strain evidence="2">CHK173-2145</strain>
    </source>
</reference>
<sequence>MISLVGLVRAGKCGPWWCLIPATVSAIAVVLGLVADSTLLLLGLTIPGFY</sequence>
<evidence type="ECO:0000313" key="3">
    <source>
        <dbReference type="Proteomes" id="UP000721920"/>
    </source>
</evidence>